<dbReference type="Pfam" id="PF00107">
    <property type="entry name" value="ADH_zinc_N"/>
    <property type="match status" value="1"/>
</dbReference>
<dbReference type="GO" id="GO:0046872">
    <property type="term" value="F:metal ion binding"/>
    <property type="evidence" value="ECO:0007669"/>
    <property type="project" value="UniProtKB-KW"/>
</dbReference>
<dbReference type="GO" id="GO:0004022">
    <property type="term" value="F:alcohol dehydrogenase (NAD+) activity"/>
    <property type="evidence" value="ECO:0007669"/>
    <property type="project" value="UniProtKB-EC"/>
</dbReference>
<sequence length="297" mass="31320">MPAATVPSQTRAAVTREFSIKADLTDAYPLKSPSELAPGECIVKLEYTGVCHSDLHFMAGEWAIKPRLPSVGGHEGVGHVIAINNLYSGNVRVGDRVGIKYCIRSCLNCDQCRRGFEQNCPERIISGFHVDGTFAEYMVAFTDHLIPIPDGLDSAAAAPILCAGVTVYNSLTKLDTPVGGWIVIPGAGGGLGHLAIQYAIARGLRVLAIDAGSKRELCLSLGAEAFIDFTECTNIVSAVQTAVGDPLGAHAAIITTASNAAYVQAGWYVRPQGTVLCVGVVQEVSGLPMARIIDAVR</sequence>
<evidence type="ECO:0000313" key="10">
    <source>
        <dbReference type="EMBL" id="PCH42002.1"/>
    </source>
</evidence>
<accession>A0A2H3JIJ6</accession>
<evidence type="ECO:0000313" key="11">
    <source>
        <dbReference type="Proteomes" id="UP000218811"/>
    </source>
</evidence>
<dbReference type="AlphaFoldDB" id="A0A2H3JIJ6"/>
<comment type="similarity">
    <text evidence="2">Belongs to the zinc-containing alcohol dehydrogenase family.</text>
</comment>
<evidence type="ECO:0000256" key="2">
    <source>
        <dbReference type="ARBA" id="ARBA00008072"/>
    </source>
</evidence>
<dbReference type="OrthoDB" id="1879366at2759"/>
<evidence type="ECO:0000256" key="7">
    <source>
        <dbReference type="ARBA" id="ARBA00023027"/>
    </source>
</evidence>
<dbReference type="InterPro" id="IPR013154">
    <property type="entry name" value="ADH-like_N"/>
</dbReference>
<dbReference type="Gene3D" id="3.40.50.720">
    <property type="entry name" value="NAD(P)-binding Rossmann-like Domain"/>
    <property type="match status" value="1"/>
</dbReference>
<dbReference type="InterPro" id="IPR036291">
    <property type="entry name" value="NAD(P)-bd_dom_sf"/>
</dbReference>
<keyword evidence="4" id="KW-0479">Metal-binding</keyword>
<evidence type="ECO:0000256" key="4">
    <source>
        <dbReference type="ARBA" id="ARBA00022723"/>
    </source>
</evidence>
<dbReference type="PANTHER" id="PTHR42940">
    <property type="entry name" value="ALCOHOL DEHYDROGENASE 1-RELATED"/>
    <property type="match status" value="1"/>
</dbReference>
<dbReference type="EC" id="1.1.1.1" evidence="3"/>
<dbReference type="EMBL" id="KB468124">
    <property type="protein sequence ID" value="PCH42002.1"/>
    <property type="molecule type" value="Genomic_DNA"/>
</dbReference>
<organism evidence="10 11">
    <name type="scientific">Wolfiporia cocos (strain MD-104)</name>
    <name type="common">Brown rot fungus</name>
    <dbReference type="NCBI Taxonomy" id="742152"/>
    <lineage>
        <taxon>Eukaryota</taxon>
        <taxon>Fungi</taxon>
        <taxon>Dikarya</taxon>
        <taxon>Basidiomycota</taxon>
        <taxon>Agaricomycotina</taxon>
        <taxon>Agaricomycetes</taxon>
        <taxon>Polyporales</taxon>
        <taxon>Phaeolaceae</taxon>
        <taxon>Wolfiporia</taxon>
    </lineage>
</organism>
<keyword evidence="7" id="KW-0520">NAD</keyword>
<dbReference type="InterPro" id="IPR013149">
    <property type="entry name" value="ADH-like_C"/>
</dbReference>
<evidence type="ECO:0000256" key="6">
    <source>
        <dbReference type="ARBA" id="ARBA00023002"/>
    </source>
</evidence>
<gene>
    <name evidence="10" type="ORF">WOLCODRAFT_72414</name>
</gene>
<dbReference type="PANTHER" id="PTHR42940:SF3">
    <property type="entry name" value="ALCOHOL DEHYDROGENASE 1-RELATED"/>
    <property type="match status" value="1"/>
</dbReference>
<evidence type="ECO:0000256" key="3">
    <source>
        <dbReference type="ARBA" id="ARBA00013190"/>
    </source>
</evidence>
<evidence type="ECO:0000256" key="1">
    <source>
        <dbReference type="ARBA" id="ARBA00001947"/>
    </source>
</evidence>
<dbReference type="Pfam" id="PF08240">
    <property type="entry name" value="ADH_N"/>
    <property type="match status" value="1"/>
</dbReference>
<proteinExistence type="inferred from homology"/>
<dbReference type="GO" id="GO:0005737">
    <property type="term" value="C:cytoplasm"/>
    <property type="evidence" value="ECO:0007669"/>
    <property type="project" value="TreeGrafter"/>
</dbReference>
<dbReference type="InterPro" id="IPR011032">
    <property type="entry name" value="GroES-like_sf"/>
</dbReference>
<reference evidence="10 11" key="1">
    <citation type="journal article" date="2012" name="Science">
        <title>The Paleozoic origin of enzymatic lignin decomposition reconstructed from 31 fungal genomes.</title>
        <authorList>
            <person name="Floudas D."/>
            <person name="Binder M."/>
            <person name="Riley R."/>
            <person name="Barry K."/>
            <person name="Blanchette R.A."/>
            <person name="Henrissat B."/>
            <person name="Martinez A.T."/>
            <person name="Otillar R."/>
            <person name="Spatafora J.W."/>
            <person name="Yadav J.S."/>
            <person name="Aerts A."/>
            <person name="Benoit I."/>
            <person name="Boyd A."/>
            <person name="Carlson A."/>
            <person name="Copeland A."/>
            <person name="Coutinho P.M."/>
            <person name="de Vries R.P."/>
            <person name="Ferreira P."/>
            <person name="Findley K."/>
            <person name="Foster B."/>
            <person name="Gaskell J."/>
            <person name="Glotzer D."/>
            <person name="Gorecki P."/>
            <person name="Heitman J."/>
            <person name="Hesse C."/>
            <person name="Hori C."/>
            <person name="Igarashi K."/>
            <person name="Jurgens J.A."/>
            <person name="Kallen N."/>
            <person name="Kersten P."/>
            <person name="Kohler A."/>
            <person name="Kuees U."/>
            <person name="Kumar T.K.A."/>
            <person name="Kuo A."/>
            <person name="LaButti K."/>
            <person name="Larrondo L.F."/>
            <person name="Lindquist E."/>
            <person name="Ling A."/>
            <person name="Lombard V."/>
            <person name="Lucas S."/>
            <person name="Lundell T."/>
            <person name="Martin R."/>
            <person name="McLaughlin D.J."/>
            <person name="Morgenstern I."/>
            <person name="Morin E."/>
            <person name="Murat C."/>
            <person name="Nagy L.G."/>
            <person name="Nolan M."/>
            <person name="Ohm R.A."/>
            <person name="Patyshakuliyeva A."/>
            <person name="Rokas A."/>
            <person name="Ruiz-Duenas F.J."/>
            <person name="Sabat G."/>
            <person name="Salamov A."/>
            <person name="Samejima M."/>
            <person name="Schmutz J."/>
            <person name="Slot J.C."/>
            <person name="St John F."/>
            <person name="Stenlid J."/>
            <person name="Sun H."/>
            <person name="Sun S."/>
            <person name="Syed K."/>
            <person name="Tsang A."/>
            <person name="Wiebenga A."/>
            <person name="Young D."/>
            <person name="Pisabarro A."/>
            <person name="Eastwood D.C."/>
            <person name="Martin F."/>
            <person name="Cullen D."/>
            <person name="Grigoriev I.V."/>
            <person name="Hibbett D.S."/>
        </authorList>
    </citation>
    <scope>NUCLEOTIDE SEQUENCE [LARGE SCALE GENOMIC DNA]</scope>
    <source>
        <strain evidence="10 11">MD-104</strain>
    </source>
</reference>
<evidence type="ECO:0000259" key="8">
    <source>
        <dbReference type="Pfam" id="PF00107"/>
    </source>
</evidence>
<keyword evidence="5" id="KW-0862">Zinc</keyword>
<name>A0A2H3JIJ6_WOLCO</name>
<dbReference type="STRING" id="742152.A0A2H3JIJ6"/>
<keyword evidence="11" id="KW-1185">Reference proteome</keyword>
<dbReference type="SUPFAM" id="SSF50129">
    <property type="entry name" value="GroES-like"/>
    <property type="match status" value="1"/>
</dbReference>
<protein>
    <recommendedName>
        <fullName evidence="3">alcohol dehydrogenase</fullName>
        <ecNumber evidence="3">1.1.1.1</ecNumber>
    </recommendedName>
</protein>
<feature type="domain" description="Alcohol dehydrogenase-like N-terminal" evidence="9">
    <location>
        <begin position="38"/>
        <end position="150"/>
    </location>
</feature>
<dbReference type="OMA" id="LMAGHWV"/>
<dbReference type="Gene3D" id="3.90.180.10">
    <property type="entry name" value="Medium-chain alcohol dehydrogenases, catalytic domain"/>
    <property type="match status" value="1"/>
</dbReference>
<evidence type="ECO:0000259" key="9">
    <source>
        <dbReference type="Pfam" id="PF08240"/>
    </source>
</evidence>
<feature type="domain" description="Alcohol dehydrogenase-like C-terminal" evidence="8">
    <location>
        <begin position="190"/>
        <end position="293"/>
    </location>
</feature>
<evidence type="ECO:0000256" key="5">
    <source>
        <dbReference type="ARBA" id="ARBA00022833"/>
    </source>
</evidence>
<keyword evidence="6" id="KW-0560">Oxidoreductase</keyword>
<dbReference type="FunFam" id="3.40.50.720:FF:000039">
    <property type="entry name" value="Alcohol dehydrogenase AdhP"/>
    <property type="match status" value="1"/>
</dbReference>
<comment type="cofactor">
    <cofactor evidence="1">
        <name>Zn(2+)</name>
        <dbReference type="ChEBI" id="CHEBI:29105"/>
    </cofactor>
</comment>
<dbReference type="Proteomes" id="UP000218811">
    <property type="component" value="Unassembled WGS sequence"/>
</dbReference>
<dbReference type="SUPFAM" id="SSF51735">
    <property type="entry name" value="NAD(P)-binding Rossmann-fold domains"/>
    <property type="match status" value="1"/>
</dbReference>